<reference evidence="1 2" key="1">
    <citation type="submission" date="2018-01" db="EMBL/GenBank/DDBJ databases">
        <title>Species boundaries and ecological features among Paraburkholderia terrae DSMZ17804T, P. hospita DSMZ17164T and P. caribensis DSMZ13236T.</title>
        <authorList>
            <person name="Pratama A.A."/>
        </authorList>
    </citation>
    <scope>NUCLEOTIDE SEQUENCE [LARGE SCALE GENOMIC DNA]</scope>
    <source>
        <strain evidence="1 2">DSM 17804</strain>
    </source>
</reference>
<dbReference type="KEGG" id="pter:C2L65_43715"/>
<dbReference type="PIRSF" id="PIRSF029669">
    <property type="entry name" value="UCP029669"/>
    <property type="match status" value="1"/>
</dbReference>
<dbReference type="OrthoDB" id="323572at2"/>
<protein>
    <submittedName>
        <fullName evidence="1">Chromosome partitioning protein ParB</fullName>
    </submittedName>
</protein>
<dbReference type="CDD" id="cd16390">
    <property type="entry name" value="ParB_N_Srx_like"/>
    <property type="match status" value="1"/>
</dbReference>
<dbReference type="SUPFAM" id="SSF110849">
    <property type="entry name" value="ParB/Sulfiredoxin"/>
    <property type="match status" value="1"/>
</dbReference>
<evidence type="ECO:0000313" key="2">
    <source>
        <dbReference type="Proteomes" id="UP000243502"/>
    </source>
</evidence>
<dbReference type="RefSeq" id="WP_042305791.1">
    <property type="nucleotide sequence ID" value="NZ_CP026114.1"/>
</dbReference>
<name>A0A2I8F4G1_9BURK</name>
<dbReference type="Pfam" id="PF08857">
    <property type="entry name" value="ParBc_2"/>
    <property type="match status" value="1"/>
</dbReference>
<sequence>MKTIKIARLRPTQITHGEREIREKMEAYRSLSGHELEMAIAEKPVPIVLGPANAPYAIDHHHVATALWHAGVTRVPVVLIRDLSSLTRADFWLTMENHRWTYPYDRDGQRVGFADMYEHVWELADDEFRSLSASVRDAGGYEKTAVPLEEFRWADFFRHRLPPPVTDGDFESLVRKAVKLAKSKAALGLPGYIGKPD</sequence>
<gene>
    <name evidence="1" type="ORF">C2L65_43715</name>
</gene>
<dbReference type="EMBL" id="CP026114">
    <property type="protein sequence ID" value="AUT66552.1"/>
    <property type="molecule type" value="Genomic_DNA"/>
</dbReference>
<dbReference type="InterPro" id="IPR016932">
    <property type="entry name" value="UCP029669"/>
</dbReference>
<evidence type="ECO:0000313" key="1">
    <source>
        <dbReference type="EMBL" id="AUT66552.1"/>
    </source>
</evidence>
<dbReference type="InterPro" id="IPR014956">
    <property type="entry name" value="ParBc_2"/>
</dbReference>
<dbReference type="Gene3D" id="1.10.8.10">
    <property type="entry name" value="DNA helicase RuvA subunit, C-terminal domain"/>
    <property type="match status" value="1"/>
</dbReference>
<dbReference type="InterPro" id="IPR036086">
    <property type="entry name" value="ParB/Sulfiredoxin_sf"/>
</dbReference>
<accession>A0A2I8F4G1</accession>
<dbReference type="AlphaFoldDB" id="A0A2I8F4G1"/>
<dbReference type="Gene3D" id="3.90.1530.10">
    <property type="entry name" value="Conserved hypothetical protein from pyrococcus furiosus pfu- 392566-001, ParB domain"/>
    <property type="match status" value="1"/>
</dbReference>
<organism evidence="1 2">
    <name type="scientific">Paraburkholderia terrae</name>
    <dbReference type="NCBI Taxonomy" id="311230"/>
    <lineage>
        <taxon>Bacteria</taxon>
        <taxon>Pseudomonadati</taxon>
        <taxon>Pseudomonadota</taxon>
        <taxon>Betaproteobacteria</taxon>
        <taxon>Burkholderiales</taxon>
        <taxon>Burkholderiaceae</taxon>
        <taxon>Paraburkholderia</taxon>
    </lineage>
</organism>
<proteinExistence type="predicted"/>
<dbReference type="Proteomes" id="UP000243502">
    <property type="component" value="Chromosome 4"/>
</dbReference>